<evidence type="ECO:0000256" key="8">
    <source>
        <dbReference type="ARBA" id="ARBA00022989"/>
    </source>
</evidence>
<feature type="domain" description="CCAAT-binding factor" evidence="16">
    <location>
        <begin position="485"/>
        <end position="643"/>
    </location>
</feature>
<dbReference type="EMBL" id="UYRS01018426">
    <property type="protein sequence ID" value="VDK35296.1"/>
    <property type="molecule type" value="Genomic_DNA"/>
</dbReference>
<evidence type="ECO:0000313" key="17">
    <source>
        <dbReference type="EMBL" id="VDK35296.1"/>
    </source>
</evidence>
<reference evidence="17 18" key="2">
    <citation type="submission" date="2018-11" db="EMBL/GenBank/DDBJ databases">
        <authorList>
            <consortium name="Pathogen Informatics"/>
        </authorList>
    </citation>
    <scope>NUCLEOTIDE SEQUENCE [LARGE SCALE GENOMIC DNA]</scope>
</reference>
<keyword evidence="8 14" id="KW-1133">Transmembrane helix</keyword>
<keyword evidence="18" id="KW-1185">Reference proteome</keyword>
<dbReference type="PANTHER" id="PTHR13046:SF0">
    <property type="entry name" value="CAAX PRENYL PROTEASE 2"/>
    <property type="match status" value="1"/>
</dbReference>
<keyword evidence="4" id="KW-0645">Protease</keyword>
<comment type="subcellular location">
    <subcellularLocation>
        <location evidence="1">Endoplasmic reticulum membrane</location>
        <topology evidence="1">Multi-pass membrane protein</topology>
    </subcellularLocation>
</comment>
<dbReference type="GO" id="GO:0071586">
    <property type="term" value="P:CAAX-box protein processing"/>
    <property type="evidence" value="ECO:0007669"/>
    <property type="project" value="InterPro"/>
</dbReference>
<name>A0A0R3W5Z1_TAEAS</name>
<reference evidence="19" key="1">
    <citation type="submission" date="2017-02" db="UniProtKB">
        <authorList>
            <consortium name="WormBaseParasite"/>
        </authorList>
    </citation>
    <scope>IDENTIFICATION</scope>
</reference>
<dbReference type="Proteomes" id="UP000282613">
    <property type="component" value="Unassembled WGS sequence"/>
</dbReference>
<accession>A0A0R3W5Z1</accession>
<comment type="similarity">
    <text evidence="2">Belongs to the peptidase U48 family.</text>
</comment>
<dbReference type="OrthoDB" id="271604at2759"/>
<keyword evidence="7" id="KW-0256">Endoplasmic reticulum</keyword>
<dbReference type="GO" id="GO:0005634">
    <property type="term" value="C:nucleus"/>
    <property type="evidence" value="ECO:0007669"/>
    <property type="project" value="UniProtKB-ARBA"/>
</dbReference>
<sequence>MDSAEAPPVDIVNFEALALGFASCGILSLRFRNELNSVRQRIVSGSVACGLIFTDALAFTRLPNTSFWSLNSYDFSRLFLRRQHLVLALLLPTLSTAVSWLAPLITGLALVCASLTAAPPNPPRSSYFWLLSGTNGVQGGPTLCKVPLNCLDFMDELRYVCDLTRLRNIVIAPLVEEIIFRGCILFHLQRRFDSCGALCLGSGLLFSVSHFHHVVEKVYSGLAVREALLDVLSQVLMTAMFGVYSTLLVLRSGHLAAAVGVHSLCNAMGMPDIASEMQLAEIRDPQWGRRMSNQPTYESVSIQLKAYLNANSPSATEKALKDLLNNAIYVDFAAHLLRCLQTAIFKTSFDEIDVRVFFNRVLRLLQCLLPLNMAIEFMGEKPPAKSEQAKRMRMPTLRHTLTNTWAKLLEKGLPDDLLLEALIALGDGQIEKMTDTARLLSPYITTVFDPPTAMATAAAPLASWSRAVSRTLLKIIHLGGLNFDRLYPRLYALLGEDLLTCRYAERFLEDLDVYLSSIHVPAGWLSAFAKRLVQLGLVGVAPLSLMLPLLTVAANCLIRHPACRVLIDRRANQNDPVRRNMLLVTFITLIFPYESTETEDAVGDPYNYRPNDLAGDGAEVLKSSLWEVACLECHYHPEVSSLARRIRQIGAITAGVVDHLPEVKNQVRSGKKLQAEVGRTARQYISVLEMTNARLPSLPPLEGWMMPSDPSKAST</sequence>
<dbReference type="EC" id="3.4.26.1" evidence="12"/>
<evidence type="ECO:0000256" key="13">
    <source>
        <dbReference type="ARBA" id="ARBA00049763"/>
    </source>
</evidence>
<dbReference type="GO" id="GO:0004222">
    <property type="term" value="F:metalloendopeptidase activity"/>
    <property type="evidence" value="ECO:0007669"/>
    <property type="project" value="InterPro"/>
</dbReference>
<evidence type="ECO:0000256" key="9">
    <source>
        <dbReference type="ARBA" id="ARBA00023136"/>
    </source>
</evidence>
<dbReference type="InterPro" id="IPR003675">
    <property type="entry name" value="Rce1/LyrA-like_dom"/>
</dbReference>
<evidence type="ECO:0000313" key="19">
    <source>
        <dbReference type="WBParaSite" id="TASK_0000557401-mRNA-1"/>
    </source>
</evidence>
<dbReference type="Pfam" id="PF02517">
    <property type="entry name" value="Rce1-like"/>
    <property type="match status" value="1"/>
</dbReference>
<evidence type="ECO:0000256" key="12">
    <source>
        <dbReference type="ARBA" id="ARBA00049729"/>
    </source>
</evidence>
<organism evidence="19">
    <name type="scientific">Taenia asiatica</name>
    <name type="common">Asian tapeworm</name>
    <dbReference type="NCBI Taxonomy" id="60517"/>
    <lineage>
        <taxon>Eukaryota</taxon>
        <taxon>Metazoa</taxon>
        <taxon>Spiralia</taxon>
        <taxon>Lophotrochozoa</taxon>
        <taxon>Platyhelminthes</taxon>
        <taxon>Cestoda</taxon>
        <taxon>Eucestoda</taxon>
        <taxon>Cyclophyllidea</taxon>
        <taxon>Taeniidae</taxon>
        <taxon>Taenia</taxon>
    </lineage>
</organism>
<keyword evidence="5 14" id="KW-0812">Transmembrane</keyword>
<comment type="similarity">
    <text evidence="3">Belongs to the CBF/MAK21 family.</text>
</comment>
<dbReference type="GO" id="GO:0005789">
    <property type="term" value="C:endoplasmic reticulum membrane"/>
    <property type="evidence" value="ECO:0007669"/>
    <property type="project" value="UniProtKB-SubCell"/>
</dbReference>
<evidence type="ECO:0000256" key="14">
    <source>
        <dbReference type="SAM" id="Phobius"/>
    </source>
</evidence>
<evidence type="ECO:0000256" key="3">
    <source>
        <dbReference type="ARBA" id="ARBA00007797"/>
    </source>
</evidence>
<protein>
    <recommendedName>
        <fullName evidence="13">CAAX prenyl protease 2</fullName>
        <ecNumber evidence="12">3.4.26.1</ecNumber>
    </recommendedName>
    <alternativeName>
        <fullName evidence="10">Farnesylated proteins-converting enzyme 2</fullName>
    </alternativeName>
</protein>
<dbReference type="InterPro" id="IPR039731">
    <property type="entry name" value="Rce1"/>
</dbReference>
<feature type="transmembrane region" description="Helical" evidence="14">
    <location>
        <begin position="12"/>
        <end position="31"/>
    </location>
</feature>
<evidence type="ECO:0000256" key="4">
    <source>
        <dbReference type="ARBA" id="ARBA00022670"/>
    </source>
</evidence>
<comment type="catalytic activity">
    <reaction evidence="11">
        <text>Hydrolyzes the peptide bond -P2-(S-farnesyl or geranylgeranyl)C-P1'-P2'-P3'-COOH where P1' and P2' are amino acids with aliphatic sidechains and P3' is any C-terminal residue.</text>
        <dbReference type="EC" id="3.4.26.1"/>
    </reaction>
</comment>
<evidence type="ECO:0000256" key="6">
    <source>
        <dbReference type="ARBA" id="ARBA00022801"/>
    </source>
</evidence>
<dbReference type="AlphaFoldDB" id="A0A0R3W5Z1"/>
<feature type="domain" description="CAAX prenyl protease 2/Lysostaphin resistance protein A-like" evidence="15">
    <location>
        <begin position="166"/>
        <end position="268"/>
    </location>
</feature>
<evidence type="ECO:0000313" key="18">
    <source>
        <dbReference type="Proteomes" id="UP000282613"/>
    </source>
</evidence>
<feature type="transmembrane region" description="Helical" evidence="14">
    <location>
        <begin position="85"/>
        <end position="118"/>
    </location>
</feature>
<evidence type="ECO:0000256" key="5">
    <source>
        <dbReference type="ARBA" id="ARBA00022692"/>
    </source>
</evidence>
<dbReference type="PANTHER" id="PTHR13046">
    <property type="entry name" value="PROTEASE U48 CAAX PRENYL PROTEASE RCE1"/>
    <property type="match status" value="1"/>
</dbReference>
<keyword evidence="9 14" id="KW-0472">Membrane</keyword>
<dbReference type="Pfam" id="PF03914">
    <property type="entry name" value="CBF"/>
    <property type="match status" value="1"/>
</dbReference>
<evidence type="ECO:0000259" key="15">
    <source>
        <dbReference type="Pfam" id="PF02517"/>
    </source>
</evidence>
<dbReference type="STRING" id="60517.A0A0R3W5Z1"/>
<evidence type="ECO:0000256" key="2">
    <source>
        <dbReference type="ARBA" id="ARBA00006897"/>
    </source>
</evidence>
<dbReference type="InterPro" id="IPR005612">
    <property type="entry name" value="CCAAT-binding_factor"/>
</dbReference>
<evidence type="ECO:0000259" key="16">
    <source>
        <dbReference type="Pfam" id="PF03914"/>
    </source>
</evidence>
<evidence type="ECO:0000256" key="11">
    <source>
        <dbReference type="ARBA" id="ARBA00047280"/>
    </source>
</evidence>
<evidence type="ECO:0000256" key="10">
    <source>
        <dbReference type="ARBA" id="ARBA00032607"/>
    </source>
</evidence>
<keyword evidence="6" id="KW-0378">Hydrolase</keyword>
<evidence type="ECO:0000256" key="7">
    <source>
        <dbReference type="ARBA" id="ARBA00022824"/>
    </source>
</evidence>
<proteinExistence type="inferred from homology"/>
<evidence type="ECO:0000256" key="1">
    <source>
        <dbReference type="ARBA" id="ARBA00004477"/>
    </source>
</evidence>
<dbReference type="WBParaSite" id="TASK_0000557401-mRNA-1">
    <property type="protein sequence ID" value="TASK_0000557401-mRNA-1"/>
    <property type="gene ID" value="TASK_0000557401"/>
</dbReference>
<gene>
    <name evidence="17" type="ORF">TASK_LOCUS5575</name>
</gene>